<dbReference type="GO" id="GO:0031369">
    <property type="term" value="F:translation initiation factor binding"/>
    <property type="evidence" value="ECO:0007669"/>
    <property type="project" value="TreeGrafter"/>
</dbReference>
<name>A0A4V3SEK6_OPIFE</name>
<dbReference type="AlphaFoldDB" id="A0A4V3SEK6"/>
<dbReference type="PANTHER" id="PTHR23001">
    <property type="entry name" value="EUKARYOTIC TRANSLATION INITIATION FACTOR"/>
    <property type="match status" value="1"/>
</dbReference>
<dbReference type="SMART" id="SM00653">
    <property type="entry name" value="eIF2B_5"/>
    <property type="match status" value="1"/>
</dbReference>
<dbReference type="GO" id="GO:0005850">
    <property type="term" value="C:eukaryotic translation initiation factor 2 complex"/>
    <property type="evidence" value="ECO:0007669"/>
    <property type="project" value="TreeGrafter"/>
</dbReference>
<dbReference type="PANTHER" id="PTHR23001:SF3">
    <property type="entry name" value="EUKARYOTIC TRANSLATION INITIATION FACTOR 2 SUBUNIT 2"/>
    <property type="match status" value="1"/>
</dbReference>
<dbReference type="SUPFAM" id="SSF100966">
    <property type="entry name" value="Translation initiation factor 2 beta, aIF2beta, N-terminal domain"/>
    <property type="match status" value="1"/>
</dbReference>
<dbReference type="Proteomes" id="UP000308267">
    <property type="component" value="Unassembled WGS sequence"/>
</dbReference>
<dbReference type="OrthoDB" id="10255414at2759"/>
<dbReference type="EMBL" id="SJOL01006586">
    <property type="protein sequence ID" value="TGZ64894.1"/>
    <property type="molecule type" value="Genomic_DNA"/>
</dbReference>
<dbReference type="GO" id="GO:0003729">
    <property type="term" value="F:mRNA binding"/>
    <property type="evidence" value="ECO:0007669"/>
    <property type="project" value="TreeGrafter"/>
</dbReference>
<dbReference type="Pfam" id="PF01873">
    <property type="entry name" value="eIF-5_eIF-2B"/>
    <property type="match status" value="1"/>
</dbReference>
<dbReference type="InterPro" id="IPR016189">
    <property type="entry name" value="Transl_init_fac_IF2/IF5_N"/>
</dbReference>
<dbReference type="GO" id="GO:0001731">
    <property type="term" value="P:formation of translation preinitiation complex"/>
    <property type="evidence" value="ECO:0007669"/>
    <property type="project" value="TreeGrafter"/>
</dbReference>
<evidence type="ECO:0000259" key="4">
    <source>
        <dbReference type="SMART" id="SM00653"/>
    </source>
</evidence>
<evidence type="ECO:0000256" key="2">
    <source>
        <dbReference type="ARBA" id="ARBA00042452"/>
    </source>
</evidence>
<dbReference type="GO" id="GO:0003743">
    <property type="term" value="F:translation initiation factor activity"/>
    <property type="evidence" value="ECO:0007669"/>
    <property type="project" value="InterPro"/>
</dbReference>
<gene>
    <name evidence="5" type="ORF">CRM22_006167</name>
</gene>
<feature type="region of interest" description="Disordered" evidence="3">
    <location>
        <begin position="32"/>
        <end position="65"/>
    </location>
</feature>
<evidence type="ECO:0000313" key="5">
    <source>
        <dbReference type="EMBL" id="TGZ64894.1"/>
    </source>
</evidence>
<dbReference type="InterPro" id="IPR002735">
    <property type="entry name" value="Transl_init_fac_IF2/IF5_dom"/>
</dbReference>
<comment type="caution">
    <text evidence="5">The sequence shown here is derived from an EMBL/GenBank/DDBJ whole genome shotgun (WGS) entry which is preliminary data.</text>
</comment>
<evidence type="ECO:0000313" key="6">
    <source>
        <dbReference type="Proteomes" id="UP000308267"/>
    </source>
</evidence>
<feature type="region of interest" description="Disordered" evidence="3">
    <location>
        <begin position="101"/>
        <end position="121"/>
    </location>
</feature>
<dbReference type="Gene3D" id="3.30.30.170">
    <property type="match status" value="1"/>
</dbReference>
<proteinExistence type="predicted"/>
<dbReference type="InterPro" id="IPR045196">
    <property type="entry name" value="IF2/IF5"/>
</dbReference>
<feature type="domain" description="Translation initiation factor IF2/IF5" evidence="4">
    <location>
        <begin position="161"/>
        <end position="260"/>
    </location>
</feature>
<organism evidence="5 6">
    <name type="scientific">Opisthorchis felineus</name>
    <dbReference type="NCBI Taxonomy" id="147828"/>
    <lineage>
        <taxon>Eukaryota</taxon>
        <taxon>Metazoa</taxon>
        <taxon>Spiralia</taxon>
        <taxon>Lophotrochozoa</taxon>
        <taxon>Platyhelminthes</taxon>
        <taxon>Trematoda</taxon>
        <taxon>Digenea</taxon>
        <taxon>Opisthorchiida</taxon>
        <taxon>Opisthorchiata</taxon>
        <taxon>Opisthorchiidae</taxon>
        <taxon>Opisthorchis</taxon>
    </lineage>
</organism>
<sequence length="266" mass="29754">MTDQAQGEDILNFEVKKKKKNKALADITAVDTGDSENPLDFGAKKKKKAKPLDIPDAVATETGETDPLIDELKLKKKKKVAINEEDIDELAEKLDDELSFGGKKKKKKPKTGDAEGGLGTWEPDTLVKENVDASGFTYEMLLTRVFTQLGTLNPELVSDQKRRLVMVPPQMARVGTKKTLFVNFATICRFLNREQSHLTTYILAELGTQGSVDANGALLIRGRYQSKHMEPVLRNYCLHRTPLTALLSILMHDHEDFGCTYWNCLS</sequence>
<reference evidence="5 6" key="1">
    <citation type="journal article" date="2019" name="BMC Genomics">
        <title>New insights from Opisthorchis felineus genome: update on genomics of the epidemiologically important liver flukes.</title>
        <authorList>
            <person name="Ershov N.I."/>
            <person name="Mordvinov V.A."/>
            <person name="Prokhortchouk E.B."/>
            <person name="Pakharukova M.Y."/>
            <person name="Gunbin K.V."/>
            <person name="Ustyantsev K."/>
            <person name="Genaev M.A."/>
            <person name="Blinov A.G."/>
            <person name="Mazur A."/>
            <person name="Boulygina E."/>
            <person name="Tsygankova S."/>
            <person name="Khrameeva E."/>
            <person name="Chekanov N."/>
            <person name="Fan G."/>
            <person name="Xiao A."/>
            <person name="Zhang H."/>
            <person name="Xu X."/>
            <person name="Yang H."/>
            <person name="Solovyev V."/>
            <person name="Lee S.M."/>
            <person name="Liu X."/>
            <person name="Afonnikov D.A."/>
            <person name="Skryabin K.G."/>
        </authorList>
    </citation>
    <scope>NUCLEOTIDE SEQUENCE [LARGE SCALE GENOMIC DNA]</scope>
    <source>
        <strain evidence="5">AK-0245</strain>
        <tissue evidence="5">Whole organism</tissue>
    </source>
</reference>
<accession>A0A4V3SEK6</accession>
<evidence type="ECO:0000256" key="1">
    <source>
        <dbReference type="ARBA" id="ARBA00040874"/>
    </source>
</evidence>
<protein>
    <recommendedName>
        <fullName evidence="1">Eukaryotic translation initiation factor 2 subunit 2</fullName>
    </recommendedName>
    <alternativeName>
        <fullName evidence="2">Eukaryotic translation initiation factor 2 subunit beta</fullName>
    </alternativeName>
</protein>
<evidence type="ECO:0000256" key="3">
    <source>
        <dbReference type="SAM" id="MobiDB-lite"/>
    </source>
</evidence>
<keyword evidence="6" id="KW-1185">Reference proteome</keyword>